<dbReference type="GO" id="GO:0005524">
    <property type="term" value="F:ATP binding"/>
    <property type="evidence" value="ECO:0007669"/>
    <property type="project" value="UniProtKB-KW"/>
</dbReference>
<protein>
    <submittedName>
        <fullName evidence="5">ATP-binding cassette domain-containing protein</fullName>
    </submittedName>
</protein>
<dbReference type="InterPro" id="IPR003593">
    <property type="entry name" value="AAA+_ATPase"/>
</dbReference>
<evidence type="ECO:0000256" key="1">
    <source>
        <dbReference type="ARBA" id="ARBA00005417"/>
    </source>
</evidence>
<dbReference type="EMBL" id="CP115668">
    <property type="protein sequence ID" value="WCC79664.1"/>
    <property type="molecule type" value="Genomic_DNA"/>
</dbReference>
<accession>A0ABY7QYX7</accession>
<dbReference type="SMART" id="SM00382">
    <property type="entry name" value="AAA"/>
    <property type="match status" value="1"/>
</dbReference>
<keyword evidence="3 5" id="KW-0067">ATP-binding</keyword>
<evidence type="ECO:0000313" key="5">
    <source>
        <dbReference type="EMBL" id="WCC79664.1"/>
    </source>
</evidence>
<dbReference type="InterPro" id="IPR017871">
    <property type="entry name" value="ABC_transporter-like_CS"/>
</dbReference>
<dbReference type="PROSITE" id="PS50893">
    <property type="entry name" value="ABC_TRANSPORTER_2"/>
    <property type="match status" value="1"/>
</dbReference>
<reference evidence="5 6" key="1">
    <citation type="submission" date="2023-01" db="EMBL/GenBank/DDBJ databases">
        <authorList>
            <person name="Lee S.H."/>
            <person name="Jung H.S."/>
            <person name="Yun J.U."/>
        </authorList>
    </citation>
    <scope>NUCLEOTIDE SEQUENCE [LARGE SCALE GENOMIC DNA]</scope>
    <source>
        <strain evidence="5 6">CBA3108</strain>
    </source>
</reference>
<gene>
    <name evidence="5" type="ORF">O6R08_09225</name>
</gene>
<proteinExistence type="inferred from homology"/>
<dbReference type="PANTHER" id="PTHR24220:SF689">
    <property type="entry name" value="LIPOPROTEIN-RELEASING SYSTEM ATP-BINDING PROTEIN LOLD"/>
    <property type="match status" value="1"/>
</dbReference>
<dbReference type="InterPro" id="IPR003439">
    <property type="entry name" value="ABC_transporter-like_ATP-bd"/>
</dbReference>
<name>A0ABY7QYX7_9ACTN</name>
<dbReference type="Proteomes" id="UP001212097">
    <property type="component" value="Chromosome"/>
</dbReference>
<reference evidence="5 6" key="2">
    <citation type="submission" date="2023-06" db="EMBL/GenBank/DDBJ databases">
        <title>The Gram-positive Non-spore-bearing Anaerobic Bacilli of Human Feces.</title>
        <authorList>
            <person name="Eggerth A.H."/>
        </authorList>
    </citation>
    <scope>NUCLEOTIDE SEQUENCE [LARGE SCALE GENOMIC DNA]</scope>
    <source>
        <strain evidence="5 6">CBA3108</strain>
    </source>
</reference>
<evidence type="ECO:0000313" key="6">
    <source>
        <dbReference type="Proteomes" id="UP001212097"/>
    </source>
</evidence>
<evidence type="ECO:0000259" key="4">
    <source>
        <dbReference type="PROSITE" id="PS50893"/>
    </source>
</evidence>
<comment type="similarity">
    <text evidence="1">Belongs to the ABC transporter superfamily.</text>
</comment>
<dbReference type="InterPro" id="IPR027417">
    <property type="entry name" value="P-loop_NTPase"/>
</dbReference>
<dbReference type="SUPFAM" id="SSF52540">
    <property type="entry name" value="P-loop containing nucleoside triphosphate hydrolases"/>
    <property type="match status" value="1"/>
</dbReference>
<dbReference type="Gene3D" id="3.40.50.300">
    <property type="entry name" value="P-loop containing nucleotide triphosphate hydrolases"/>
    <property type="match status" value="1"/>
</dbReference>
<dbReference type="PROSITE" id="PS00211">
    <property type="entry name" value="ABC_TRANSPORTER_1"/>
    <property type="match status" value="1"/>
</dbReference>
<evidence type="ECO:0000256" key="2">
    <source>
        <dbReference type="ARBA" id="ARBA00022741"/>
    </source>
</evidence>
<evidence type="ECO:0000256" key="3">
    <source>
        <dbReference type="ARBA" id="ARBA00022840"/>
    </source>
</evidence>
<dbReference type="PANTHER" id="PTHR24220">
    <property type="entry name" value="IMPORT ATP-BINDING PROTEIN"/>
    <property type="match status" value="1"/>
</dbReference>
<dbReference type="Pfam" id="PF00005">
    <property type="entry name" value="ABC_tran"/>
    <property type="match status" value="1"/>
</dbReference>
<keyword evidence="6" id="KW-1185">Reference proteome</keyword>
<dbReference type="RefSeq" id="WP_271417854.1">
    <property type="nucleotide sequence ID" value="NZ_CP115668.1"/>
</dbReference>
<sequence>MVDAVVIEGLRVCPGEEVLIDSFDLRIEPGEIIALTGPSGSGKTSLLSLVTGLRRITAGRVTIARTVLDSTSTSRQRADVRRRHIGVSNQDPYLMDELTVVENVALVRIFDGVERSRALHEATECLAGVGIEHLAHRRTTDLSGGEAQRVSLARAFCRPQAHVLVADEPTANLDPAHVDAVTETMVDQVRARGLAAIIATHDARVVNRCDRNVDLSVIR</sequence>
<dbReference type="InterPro" id="IPR015854">
    <property type="entry name" value="ABC_transpr_LolD-like"/>
</dbReference>
<keyword evidence="2" id="KW-0547">Nucleotide-binding</keyword>
<organism evidence="5 6">
    <name type="scientific">Cutibacterium equinum</name>
    <dbReference type="NCBI Taxonomy" id="3016342"/>
    <lineage>
        <taxon>Bacteria</taxon>
        <taxon>Bacillati</taxon>
        <taxon>Actinomycetota</taxon>
        <taxon>Actinomycetes</taxon>
        <taxon>Propionibacteriales</taxon>
        <taxon>Propionibacteriaceae</taxon>
        <taxon>Cutibacterium</taxon>
    </lineage>
</organism>
<feature type="domain" description="ABC transporter" evidence="4">
    <location>
        <begin position="5"/>
        <end position="218"/>
    </location>
</feature>